<comment type="caution">
    <text evidence="1">The sequence shown here is derived from an EMBL/GenBank/DDBJ whole genome shotgun (WGS) entry which is preliminary data.</text>
</comment>
<dbReference type="OrthoDB" id="6537982at2759"/>
<protein>
    <submittedName>
        <fullName evidence="1">Uncharacterized protein</fullName>
    </submittedName>
</protein>
<dbReference type="EMBL" id="QKKF02011412">
    <property type="protein sequence ID" value="RZF44079.1"/>
    <property type="molecule type" value="Genomic_DNA"/>
</dbReference>
<name>A0A482XF22_LAOST</name>
<evidence type="ECO:0000313" key="2">
    <source>
        <dbReference type="Proteomes" id="UP000291343"/>
    </source>
</evidence>
<keyword evidence="2" id="KW-1185">Reference proteome</keyword>
<proteinExistence type="predicted"/>
<accession>A0A482XF22</accession>
<evidence type="ECO:0000313" key="1">
    <source>
        <dbReference type="EMBL" id="RZF44079.1"/>
    </source>
</evidence>
<dbReference type="Proteomes" id="UP000291343">
    <property type="component" value="Unassembled WGS sequence"/>
</dbReference>
<sequence>MSSGKVGLPTEIRDSTSLRHRGADFAEFELPLTTSKSSRRHLGAAAAAATQLQRQQRHFYLGGNCLHASLPRRSKSLQDDDPLQELQFQFAATVQRTSAGVAALLLPAKSASAEAEVPVYAVLKRADALREPPTEYKDSYRIRVAINSVNETDNTYKSHEMDKTMLSHYFKFWTQQVYNCTRNMV</sequence>
<organism evidence="1 2">
    <name type="scientific">Laodelphax striatellus</name>
    <name type="common">Small brown planthopper</name>
    <name type="synonym">Delphax striatella</name>
    <dbReference type="NCBI Taxonomy" id="195883"/>
    <lineage>
        <taxon>Eukaryota</taxon>
        <taxon>Metazoa</taxon>
        <taxon>Ecdysozoa</taxon>
        <taxon>Arthropoda</taxon>
        <taxon>Hexapoda</taxon>
        <taxon>Insecta</taxon>
        <taxon>Pterygota</taxon>
        <taxon>Neoptera</taxon>
        <taxon>Paraneoptera</taxon>
        <taxon>Hemiptera</taxon>
        <taxon>Auchenorrhyncha</taxon>
        <taxon>Fulgoroidea</taxon>
        <taxon>Delphacidae</taxon>
        <taxon>Criomorphinae</taxon>
        <taxon>Laodelphax</taxon>
    </lineage>
</organism>
<reference evidence="1 2" key="1">
    <citation type="journal article" date="2017" name="Gigascience">
        <title>Genome sequence of the small brown planthopper, Laodelphax striatellus.</title>
        <authorList>
            <person name="Zhu J."/>
            <person name="Jiang F."/>
            <person name="Wang X."/>
            <person name="Yang P."/>
            <person name="Bao Y."/>
            <person name="Zhao W."/>
            <person name="Wang W."/>
            <person name="Lu H."/>
            <person name="Wang Q."/>
            <person name="Cui N."/>
            <person name="Li J."/>
            <person name="Chen X."/>
            <person name="Luo L."/>
            <person name="Yu J."/>
            <person name="Kang L."/>
            <person name="Cui F."/>
        </authorList>
    </citation>
    <scope>NUCLEOTIDE SEQUENCE [LARGE SCALE GENOMIC DNA]</scope>
    <source>
        <strain evidence="1">Lst14</strain>
    </source>
</reference>
<dbReference type="STRING" id="195883.A0A482XF22"/>
<dbReference type="InParanoid" id="A0A482XF22"/>
<dbReference type="AlphaFoldDB" id="A0A482XF22"/>
<gene>
    <name evidence="1" type="ORF">LSTR_LSTR013134</name>
</gene>